<protein>
    <submittedName>
        <fullName evidence="2">DUF4350 domain-containing protein</fullName>
    </submittedName>
</protein>
<keyword evidence="3" id="KW-1185">Reference proteome</keyword>
<evidence type="ECO:0000256" key="1">
    <source>
        <dbReference type="SAM" id="Phobius"/>
    </source>
</evidence>
<dbReference type="Proteomes" id="UP000468943">
    <property type="component" value="Unassembled WGS sequence"/>
</dbReference>
<feature type="transmembrane region" description="Helical" evidence="1">
    <location>
        <begin position="27"/>
        <end position="46"/>
    </location>
</feature>
<name>A0A6I4SKX3_9SPHN</name>
<dbReference type="AlphaFoldDB" id="A0A6I4SKX3"/>
<dbReference type="OrthoDB" id="7198805at2"/>
<evidence type="ECO:0000313" key="3">
    <source>
        <dbReference type="Proteomes" id="UP000468943"/>
    </source>
</evidence>
<feature type="transmembrane region" description="Helical" evidence="1">
    <location>
        <begin position="315"/>
        <end position="334"/>
    </location>
</feature>
<reference evidence="2 3" key="1">
    <citation type="submission" date="2019-12" db="EMBL/GenBank/DDBJ databases">
        <title>Genomic-based taxomic classification of the family Erythrobacteraceae.</title>
        <authorList>
            <person name="Xu L."/>
        </authorList>
    </citation>
    <scope>NUCLEOTIDE SEQUENCE [LARGE SCALE GENOMIC DNA]</scope>
    <source>
        <strain evidence="2 3">JCM 17802</strain>
    </source>
</reference>
<gene>
    <name evidence="2" type="ORF">GRI36_04350</name>
</gene>
<keyword evidence="1" id="KW-0472">Membrane</keyword>
<comment type="caution">
    <text evidence="2">The sequence shown here is derived from an EMBL/GenBank/DDBJ whole genome shotgun (WGS) entry which is preliminary data.</text>
</comment>
<dbReference type="RefSeq" id="WP_160597345.1">
    <property type="nucleotide sequence ID" value="NZ_WTYS01000001.1"/>
</dbReference>
<evidence type="ECO:0000313" key="2">
    <source>
        <dbReference type="EMBL" id="MXO56108.1"/>
    </source>
</evidence>
<keyword evidence="1" id="KW-0812">Transmembrane</keyword>
<accession>A0A6I4SKX3</accession>
<sequence length="443" mass="47757">MSSAASTSSHVTDTVTGTSRAAFNPKVVFSLLLFGAAAFFATLYFIGSGNTGEDINDGQAHAAGKGLNGFAALAAMLEAEGYDVSLSRSKGALDDGGLLILTPPSHAEAEEITAVLNDRRYVGPTMVILPKWAAFQLPAIFGGEAKDGWVQIIGSQRPKWTDDLEQEYSLTVESANENPNALITWQGLGMAGRLPDSRHLSASDSALFPLVVGRSGEAFAGYIDDDVYYPLLSEASGIDADNGEHLDQNKWPVMFVIEPDLMNNFGFADRGRAELAVELVSLSMQRNNLPVTFDLTLNGLGQSENLLTLAFTPPFLAATLCLILALIVIAWRAFHRFGPPVAEGRSIAFGKARLVKNSAGFIQRSKRLHLLSGPYTDMMRARLGKALALRHIDDEAIDIALARRINDAPSFTQRAADLRNAKSPHDILRAAAALKSIERMLTK</sequence>
<proteinExistence type="predicted"/>
<keyword evidence="1" id="KW-1133">Transmembrane helix</keyword>
<dbReference type="EMBL" id="WTYS01000001">
    <property type="protein sequence ID" value="MXO56108.1"/>
    <property type="molecule type" value="Genomic_DNA"/>
</dbReference>
<organism evidence="2 3">
    <name type="scientific">Pontixanthobacter gangjinensis</name>
    <dbReference type="NCBI Taxonomy" id="1028742"/>
    <lineage>
        <taxon>Bacteria</taxon>
        <taxon>Pseudomonadati</taxon>
        <taxon>Pseudomonadota</taxon>
        <taxon>Alphaproteobacteria</taxon>
        <taxon>Sphingomonadales</taxon>
        <taxon>Erythrobacteraceae</taxon>
        <taxon>Pontixanthobacter</taxon>
    </lineage>
</organism>